<keyword evidence="6" id="KW-0175">Coiled coil</keyword>
<evidence type="ECO:0000313" key="9">
    <source>
        <dbReference type="EMBL" id="BCT75694.1"/>
    </source>
</evidence>
<dbReference type="NCBIfam" id="TIGR03543">
    <property type="entry name" value="divI1A_rptt_fam"/>
    <property type="match status" value="1"/>
</dbReference>
<evidence type="ECO:0000256" key="7">
    <source>
        <dbReference type="ARBA" id="ARBA00023306"/>
    </source>
</evidence>
<dbReference type="PANTHER" id="PTHR35794">
    <property type="entry name" value="CELL DIVISION PROTEIN DIVIVA"/>
    <property type="match status" value="1"/>
</dbReference>
<evidence type="ECO:0000256" key="8">
    <source>
        <dbReference type="ARBA" id="ARBA00031737"/>
    </source>
</evidence>
<reference evidence="9 10" key="1">
    <citation type="journal article" date="2021" name="J. Biosci. Bioeng.">
        <title>Identification and characterization of a chc gene cluster responsible for the aromatization pathway of cyclohexanecarboxylate degradation in Sinomonas cyclohexanicum ATCC 51369.</title>
        <authorList>
            <person name="Yamamoto T."/>
            <person name="Hasegawa Y."/>
            <person name="Lau P.C.K."/>
            <person name="Iwaki H."/>
        </authorList>
    </citation>
    <scope>NUCLEOTIDE SEQUENCE [LARGE SCALE GENOMIC DNA]</scope>
    <source>
        <strain evidence="9 10">ATCC 51369</strain>
    </source>
</reference>
<evidence type="ECO:0000256" key="3">
    <source>
        <dbReference type="ARBA" id="ARBA00018787"/>
    </source>
</evidence>
<dbReference type="InterPro" id="IPR019932">
    <property type="entry name" value="CHP03543"/>
</dbReference>
<gene>
    <name evidence="9" type="ORF">SCMU_15360</name>
</gene>
<keyword evidence="5" id="KW-0132">Cell division</keyword>
<keyword evidence="10" id="KW-1185">Reference proteome</keyword>
<comment type="subcellular location">
    <subcellularLocation>
        <location evidence="1">Cytoplasm</location>
    </subcellularLocation>
</comment>
<keyword evidence="4" id="KW-0963">Cytoplasm</keyword>
<dbReference type="EMBL" id="AP024525">
    <property type="protein sequence ID" value="BCT75694.1"/>
    <property type="molecule type" value="Genomic_DNA"/>
</dbReference>
<dbReference type="PANTHER" id="PTHR35794:SF2">
    <property type="entry name" value="CELL DIVISION PROTEIN DIVIVA"/>
    <property type="match status" value="1"/>
</dbReference>
<evidence type="ECO:0000256" key="1">
    <source>
        <dbReference type="ARBA" id="ARBA00004496"/>
    </source>
</evidence>
<name>A0ABM7PU82_SINCY</name>
<evidence type="ECO:0000256" key="4">
    <source>
        <dbReference type="ARBA" id="ARBA00022490"/>
    </source>
</evidence>
<dbReference type="InterPro" id="IPR007793">
    <property type="entry name" value="DivIVA_fam"/>
</dbReference>
<proteinExistence type="inferred from homology"/>
<evidence type="ECO:0000256" key="5">
    <source>
        <dbReference type="ARBA" id="ARBA00022618"/>
    </source>
</evidence>
<dbReference type="RefSeq" id="WP_229232414.1">
    <property type="nucleotide sequence ID" value="NZ_AP024525.1"/>
</dbReference>
<keyword evidence="7" id="KW-0131">Cell cycle</keyword>
<dbReference type="Gene3D" id="6.10.250.660">
    <property type="match status" value="2"/>
</dbReference>
<accession>A0ABM7PU82</accession>
<organism evidence="9 10">
    <name type="scientific">Sinomonas cyclohexanicum</name>
    <name type="common">Corynebacterium cyclohexanicum</name>
    <dbReference type="NCBI Taxonomy" id="322009"/>
    <lineage>
        <taxon>Bacteria</taxon>
        <taxon>Bacillati</taxon>
        <taxon>Actinomycetota</taxon>
        <taxon>Actinomycetes</taxon>
        <taxon>Micrococcales</taxon>
        <taxon>Micrococcaceae</taxon>
        <taxon>Sinomonas</taxon>
    </lineage>
</organism>
<dbReference type="NCBIfam" id="TIGR03544">
    <property type="entry name" value="DivI1A_domain"/>
    <property type="match status" value="2"/>
</dbReference>
<protein>
    <recommendedName>
        <fullName evidence="3">Cell wall synthesis protein Wag31</fullName>
    </recommendedName>
    <alternativeName>
        <fullName evidence="8">Antigen 84</fullName>
    </alternativeName>
</protein>
<comment type="similarity">
    <text evidence="2">Belongs to the DivIVA family.</text>
</comment>
<evidence type="ECO:0000256" key="2">
    <source>
        <dbReference type="ARBA" id="ARBA00009008"/>
    </source>
</evidence>
<evidence type="ECO:0000313" key="10">
    <source>
        <dbReference type="Proteomes" id="UP001319861"/>
    </source>
</evidence>
<sequence>MRGLAYVAHTEDSAAAGFDRVGRGDLGYSPKQVEKFLGAARAYLEDPSAPVVTSHEVRTVSFDAVRGGYDANEVDAALDRLEDAFARRERDDLIQRSGEDAWLREIGQLAGLLRGRLMRGDGERFRRPSSQKAPSYHTQDVDDLCVRLLDYLENGSPMSADEVRVAVFRTVSGQEGYEETQVDAFLDRVVELMASID</sequence>
<dbReference type="Proteomes" id="UP001319861">
    <property type="component" value="Chromosome"/>
</dbReference>
<evidence type="ECO:0000256" key="6">
    <source>
        <dbReference type="ARBA" id="ARBA00023054"/>
    </source>
</evidence>
<dbReference type="InterPro" id="IPR019933">
    <property type="entry name" value="DivIVA_domain"/>
</dbReference>